<name>A0A915YBI7_9BACT</name>
<dbReference type="AlphaFoldDB" id="A0A915YBI7"/>
<accession>A0A915YBI7</accession>
<reference evidence="1" key="1">
    <citation type="submission" date="2022-09" db="EMBL/GenBank/DDBJ databases">
        <title>Aureispira anguillicida sp. nov., isolated from Leptocephalus of Japanese eel Anguilla japonica.</title>
        <authorList>
            <person name="Yuasa K."/>
            <person name="Mekata T."/>
            <person name="Ikunari K."/>
        </authorList>
    </citation>
    <scope>NUCLEOTIDE SEQUENCE</scope>
    <source>
        <strain evidence="1">EL160426</strain>
    </source>
</reference>
<gene>
    <name evidence="1" type="ORF">AsAng_0006930</name>
</gene>
<dbReference type="Proteomes" id="UP001060919">
    <property type="component" value="Chromosome"/>
</dbReference>
<proteinExistence type="predicted"/>
<organism evidence="1 2">
    <name type="scientific">Aureispira anguillae</name>
    <dbReference type="NCBI Taxonomy" id="2864201"/>
    <lineage>
        <taxon>Bacteria</taxon>
        <taxon>Pseudomonadati</taxon>
        <taxon>Bacteroidota</taxon>
        <taxon>Saprospiria</taxon>
        <taxon>Saprospirales</taxon>
        <taxon>Saprospiraceae</taxon>
        <taxon>Aureispira</taxon>
    </lineage>
</organism>
<dbReference type="EMBL" id="AP026867">
    <property type="protein sequence ID" value="BDS09988.1"/>
    <property type="molecule type" value="Genomic_DNA"/>
</dbReference>
<protein>
    <submittedName>
        <fullName evidence="1">Uncharacterized protein</fullName>
    </submittedName>
</protein>
<sequence length="48" mass="5185">MPAYSYNAGIGLFAVPQKLDSSSLIKFIGIICGARGTSKLQNNHFKRA</sequence>
<evidence type="ECO:0000313" key="2">
    <source>
        <dbReference type="Proteomes" id="UP001060919"/>
    </source>
</evidence>
<evidence type="ECO:0000313" key="1">
    <source>
        <dbReference type="EMBL" id="BDS09988.1"/>
    </source>
</evidence>
<keyword evidence="2" id="KW-1185">Reference proteome</keyword>
<dbReference type="KEGG" id="aup:AsAng_0006930"/>